<name>A0AA45W4M6_9RHOB</name>
<gene>
    <name evidence="2" type="ORF">JHX88_07575</name>
    <name evidence="1" type="ORF">SAMN05421772_10724</name>
</gene>
<evidence type="ECO:0000313" key="2">
    <source>
        <dbReference type="EMBL" id="WCR04568.1"/>
    </source>
</evidence>
<accession>A0AA45W4M6</accession>
<evidence type="ECO:0000313" key="3">
    <source>
        <dbReference type="Proteomes" id="UP000186216"/>
    </source>
</evidence>
<protein>
    <submittedName>
        <fullName evidence="1">Uncharacterized protein</fullName>
    </submittedName>
</protein>
<dbReference type="Proteomes" id="UP001215549">
    <property type="component" value="Chromosome"/>
</dbReference>
<dbReference type="RefSeq" id="WP_076525970.1">
    <property type="nucleotide sequence ID" value="NZ_CP067140.1"/>
</dbReference>
<organism evidence="1 3">
    <name type="scientific">Paracoccus saliphilus</name>
    <dbReference type="NCBI Taxonomy" id="405559"/>
    <lineage>
        <taxon>Bacteria</taxon>
        <taxon>Pseudomonadati</taxon>
        <taxon>Pseudomonadota</taxon>
        <taxon>Alphaproteobacteria</taxon>
        <taxon>Rhodobacterales</taxon>
        <taxon>Paracoccaceae</taxon>
        <taxon>Paracoccus</taxon>
    </lineage>
</organism>
<reference evidence="2 4" key="2">
    <citation type="submission" date="2021-01" db="EMBL/GenBank/DDBJ databases">
        <title>Biogeographic distribution of Paracoccus.</title>
        <authorList>
            <person name="Hollensteiner J."/>
            <person name="Leineberger J."/>
            <person name="Brinkhoff T."/>
            <person name="Daniel R."/>
        </authorList>
    </citation>
    <scope>NUCLEOTIDE SEQUENCE [LARGE SCALE GENOMIC DNA]</scope>
    <source>
        <strain evidence="2 4">DSM 18447</strain>
    </source>
</reference>
<dbReference type="EMBL" id="CP067140">
    <property type="protein sequence ID" value="WCR04568.1"/>
    <property type="molecule type" value="Genomic_DNA"/>
</dbReference>
<reference evidence="1 3" key="1">
    <citation type="submission" date="2017-01" db="EMBL/GenBank/DDBJ databases">
        <authorList>
            <person name="Varghese N."/>
            <person name="Submissions S."/>
        </authorList>
    </citation>
    <scope>NUCLEOTIDE SEQUENCE [LARGE SCALE GENOMIC DNA]</scope>
    <source>
        <strain evidence="1 3">DSM 18447</strain>
    </source>
</reference>
<dbReference type="AlphaFoldDB" id="A0AA45W4M6"/>
<sequence length="66" mass="7452">MALKHRPRANGIGLPAEWLAEIHDLLTLALDATERAAGYSPAEREYRSYTRAALRRVNRIMEGEMA</sequence>
<dbReference type="EMBL" id="FTOU01000007">
    <property type="protein sequence ID" value="SIS86893.1"/>
    <property type="molecule type" value="Genomic_DNA"/>
</dbReference>
<evidence type="ECO:0000313" key="1">
    <source>
        <dbReference type="EMBL" id="SIS86893.1"/>
    </source>
</evidence>
<proteinExistence type="predicted"/>
<keyword evidence="4" id="KW-1185">Reference proteome</keyword>
<dbReference type="Proteomes" id="UP000186216">
    <property type="component" value="Unassembled WGS sequence"/>
</dbReference>
<evidence type="ECO:0000313" key="4">
    <source>
        <dbReference type="Proteomes" id="UP001215549"/>
    </source>
</evidence>